<evidence type="ECO:0000313" key="2">
    <source>
        <dbReference type="EMBL" id="KAH8037076.1"/>
    </source>
</evidence>
<keyword evidence="3" id="KW-1185">Reference proteome</keyword>
<accession>A0A9J6ESA5</accession>
<reference evidence="2" key="1">
    <citation type="journal article" date="2020" name="Cell">
        <title>Large-Scale Comparative Analyses of Tick Genomes Elucidate Their Genetic Diversity and Vector Capacities.</title>
        <authorList>
            <consortium name="Tick Genome and Microbiome Consortium (TIGMIC)"/>
            <person name="Jia N."/>
            <person name="Wang J."/>
            <person name="Shi W."/>
            <person name="Du L."/>
            <person name="Sun Y."/>
            <person name="Zhan W."/>
            <person name="Jiang J.F."/>
            <person name="Wang Q."/>
            <person name="Zhang B."/>
            <person name="Ji P."/>
            <person name="Bell-Sakyi L."/>
            <person name="Cui X.M."/>
            <person name="Yuan T.T."/>
            <person name="Jiang B.G."/>
            <person name="Yang W.F."/>
            <person name="Lam T.T."/>
            <person name="Chang Q.C."/>
            <person name="Ding S.J."/>
            <person name="Wang X.J."/>
            <person name="Zhu J.G."/>
            <person name="Ruan X.D."/>
            <person name="Zhao L."/>
            <person name="Wei J.T."/>
            <person name="Ye R.Z."/>
            <person name="Que T.C."/>
            <person name="Du C.H."/>
            <person name="Zhou Y.H."/>
            <person name="Cheng J.X."/>
            <person name="Dai P.F."/>
            <person name="Guo W.B."/>
            <person name="Han X.H."/>
            <person name="Huang E.J."/>
            <person name="Li L.F."/>
            <person name="Wei W."/>
            <person name="Gao Y.C."/>
            <person name="Liu J.Z."/>
            <person name="Shao H.Z."/>
            <person name="Wang X."/>
            <person name="Wang C.C."/>
            <person name="Yang T.C."/>
            <person name="Huo Q.B."/>
            <person name="Li W."/>
            <person name="Chen H.Y."/>
            <person name="Chen S.E."/>
            <person name="Zhou L.G."/>
            <person name="Ni X.B."/>
            <person name="Tian J.H."/>
            <person name="Sheng Y."/>
            <person name="Liu T."/>
            <person name="Pan Y.S."/>
            <person name="Xia L.Y."/>
            <person name="Li J."/>
            <person name="Zhao F."/>
            <person name="Cao W.C."/>
        </authorList>
    </citation>
    <scope>NUCLEOTIDE SEQUENCE</scope>
    <source>
        <strain evidence="2">Rmic-2018</strain>
    </source>
</reference>
<dbReference type="AlphaFoldDB" id="A0A9J6ESA5"/>
<proteinExistence type="predicted"/>
<reference evidence="2" key="2">
    <citation type="submission" date="2021-09" db="EMBL/GenBank/DDBJ databases">
        <authorList>
            <person name="Jia N."/>
            <person name="Wang J."/>
            <person name="Shi W."/>
            <person name="Du L."/>
            <person name="Sun Y."/>
            <person name="Zhan W."/>
            <person name="Jiang J."/>
            <person name="Wang Q."/>
            <person name="Zhang B."/>
            <person name="Ji P."/>
            <person name="Sakyi L.B."/>
            <person name="Cui X."/>
            <person name="Yuan T."/>
            <person name="Jiang B."/>
            <person name="Yang W."/>
            <person name="Lam T.T.-Y."/>
            <person name="Chang Q."/>
            <person name="Ding S."/>
            <person name="Wang X."/>
            <person name="Zhu J."/>
            <person name="Ruan X."/>
            <person name="Zhao L."/>
            <person name="Wei J."/>
            <person name="Que T."/>
            <person name="Du C."/>
            <person name="Cheng J."/>
            <person name="Dai P."/>
            <person name="Han X."/>
            <person name="Huang E."/>
            <person name="Gao Y."/>
            <person name="Liu J."/>
            <person name="Shao H."/>
            <person name="Ye R."/>
            <person name="Li L."/>
            <person name="Wei W."/>
            <person name="Wang X."/>
            <person name="Wang C."/>
            <person name="Huo Q."/>
            <person name="Li W."/>
            <person name="Guo W."/>
            <person name="Chen H."/>
            <person name="Chen S."/>
            <person name="Zhou L."/>
            <person name="Zhou L."/>
            <person name="Ni X."/>
            <person name="Tian J."/>
            <person name="Zhou Y."/>
            <person name="Sheng Y."/>
            <person name="Liu T."/>
            <person name="Pan Y."/>
            <person name="Xia L."/>
            <person name="Li J."/>
            <person name="Zhao F."/>
            <person name="Cao W."/>
        </authorList>
    </citation>
    <scope>NUCLEOTIDE SEQUENCE</scope>
    <source>
        <strain evidence="2">Rmic-2018</strain>
        <tissue evidence="2">Larvae</tissue>
    </source>
</reference>
<name>A0A9J6ESA5_RHIMP</name>
<dbReference type="EMBL" id="JABSTU010000002">
    <property type="protein sequence ID" value="KAH8037076.1"/>
    <property type="molecule type" value="Genomic_DNA"/>
</dbReference>
<sequence length="170" mass="19032">MECPPRGLRRGRLVLGGRPPTLDLIENPLYEAEGQSPVPAPRTLPPARTQQQQQQQQQQPKKTHQPAAMHHTYPPTSQQSYGGPRGSSAQSSLSSAVVPTAVVPADDDVEVRRRPKLSRSETIKRYVRKNTASFFGLDEESAPESCQRWTLRRKRLLSKRYGEIKASLLP</sequence>
<protein>
    <submittedName>
        <fullName evidence="2">Uncharacterized protein</fullName>
    </submittedName>
</protein>
<comment type="caution">
    <text evidence="2">The sequence shown here is derived from an EMBL/GenBank/DDBJ whole genome shotgun (WGS) entry which is preliminary data.</text>
</comment>
<gene>
    <name evidence="2" type="ORF">HPB51_008500</name>
</gene>
<feature type="compositionally biased region" description="Low complexity" evidence="1">
    <location>
        <begin position="50"/>
        <end position="59"/>
    </location>
</feature>
<feature type="region of interest" description="Disordered" evidence="1">
    <location>
        <begin position="1"/>
        <end position="95"/>
    </location>
</feature>
<evidence type="ECO:0000256" key="1">
    <source>
        <dbReference type="SAM" id="MobiDB-lite"/>
    </source>
</evidence>
<organism evidence="2 3">
    <name type="scientific">Rhipicephalus microplus</name>
    <name type="common">Cattle tick</name>
    <name type="synonym">Boophilus microplus</name>
    <dbReference type="NCBI Taxonomy" id="6941"/>
    <lineage>
        <taxon>Eukaryota</taxon>
        <taxon>Metazoa</taxon>
        <taxon>Ecdysozoa</taxon>
        <taxon>Arthropoda</taxon>
        <taxon>Chelicerata</taxon>
        <taxon>Arachnida</taxon>
        <taxon>Acari</taxon>
        <taxon>Parasitiformes</taxon>
        <taxon>Ixodida</taxon>
        <taxon>Ixodoidea</taxon>
        <taxon>Ixodidae</taxon>
        <taxon>Rhipicephalinae</taxon>
        <taxon>Rhipicephalus</taxon>
        <taxon>Boophilus</taxon>
    </lineage>
</organism>
<evidence type="ECO:0000313" key="3">
    <source>
        <dbReference type="Proteomes" id="UP000821866"/>
    </source>
</evidence>
<dbReference type="Proteomes" id="UP000821866">
    <property type="component" value="Chromosome 10"/>
</dbReference>
<feature type="compositionally biased region" description="Low complexity" evidence="1">
    <location>
        <begin position="13"/>
        <end position="22"/>
    </location>
</feature>
<dbReference type="VEuPathDB" id="VectorBase:LOC119179481"/>